<dbReference type="PANTHER" id="PTHR43734:SF4">
    <property type="entry name" value="AMINE OXIDASE DOMAIN-CONTAINING PROTEIN"/>
    <property type="match status" value="1"/>
</dbReference>
<dbReference type="Pfam" id="PF01593">
    <property type="entry name" value="Amino_oxidase"/>
    <property type="match status" value="1"/>
</dbReference>
<evidence type="ECO:0000313" key="3">
    <source>
        <dbReference type="RefSeq" id="XP_014679054.1"/>
    </source>
</evidence>
<organism evidence="2 3">
    <name type="scientific">Priapulus caudatus</name>
    <name type="common">Priapulid worm</name>
    <dbReference type="NCBI Taxonomy" id="37621"/>
    <lineage>
        <taxon>Eukaryota</taxon>
        <taxon>Metazoa</taxon>
        <taxon>Ecdysozoa</taxon>
        <taxon>Scalidophora</taxon>
        <taxon>Priapulida</taxon>
        <taxon>Priapulimorpha</taxon>
        <taxon>Priapulimorphida</taxon>
        <taxon>Priapulidae</taxon>
        <taxon>Priapulus</taxon>
    </lineage>
</organism>
<dbReference type="InterPro" id="IPR036188">
    <property type="entry name" value="FAD/NAD-bd_sf"/>
</dbReference>
<dbReference type="Gene3D" id="3.50.50.60">
    <property type="entry name" value="FAD/NAD(P)-binding domain"/>
    <property type="match status" value="1"/>
</dbReference>
<evidence type="ECO:0000313" key="2">
    <source>
        <dbReference type="Proteomes" id="UP000695022"/>
    </source>
</evidence>
<evidence type="ECO:0000259" key="1">
    <source>
        <dbReference type="Pfam" id="PF01593"/>
    </source>
</evidence>
<keyword evidence="2" id="KW-1185">Reference proteome</keyword>
<dbReference type="InterPro" id="IPR002937">
    <property type="entry name" value="Amino_oxidase"/>
</dbReference>
<sequence length="478" mass="53854">MDKRIVILGAGPTGLGAATRLHELGHRNWLLLEGASEPGGLASSVRDDNGFLWDMGGHVIFSHYKYFDDVITTFVPDWLHHRREAYVWMCDRFIPYPLQNNIHRLPPLERESCLQGLIDAQQQATPTPTPTKPATFQDWIDRNFGKGLARLFLNPYNFKVWAYRPSAMTADWVGERVAKVDVKRIVDNIASNRDDVAWGPNSQFSFPENGGTGAIWRAVYDHLPADNCRLSSEVVRIYADEKLVELRSGETLAYDALVATAPLDSTLRLLSGSRLAAMKSLADIPVHSSSHIVGLGLRGQPPAHVRGKCWLYFPEDDCPFYRATVFSHYSPNNVPQPGRQWSLMMEVSESPEKPLAGDVVQATVDGATNTRLVPDPAHVVSRWHTRLEYGYPTPFVGRTKFLEAVQPQLEELQIYSRGRFGGWKYEVSNQDHSLMQGVEAVDAILLGGEELTYHRPNVVNANKEDLNTCRRFRPRYIC</sequence>
<dbReference type="PANTHER" id="PTHR43734">
    <property type="entry name" value="PHYTOENE DESATURASE"/>
    <property type="match status" value="1"/>
</dbReference>
<name>A0ABM1F3N3_PRICU</name>
<gene>
    <name evidence="3" type="primary">LOC106818898</name>
</gene>
<feature type="domain" description="Amine oxidase" evidence="1">
    <location>
        <begin position="13"/>
        <end position="414"/>
    </location>
</feature>
<protein>
    <submittedName>
        <fullName evidence="3">Uncharacterized protein LOC106818898</fullName>
    </submittedName>
</protein>
<proteinExistence type="predicted"/>
<dbReference type="GeneID" id="106818898"/>
<reference evidence="3" key="1">
    <citation type="submission" date="2025-08" db="UniProtKB">
        <authorList>
            <consortium name="RefSeq"/>
        </authorList>
    </citation>
    <scope>IDENTIFICATION</scope>
</reference>
<dbReference type="Proteomes" id="UP000695022">
    <property type="component" value="Unplaced"/>
</dbReference>
<accession>A0ABM1F3N3</accession>
<dbReference type="SUPFAM" id="SSF51971">
    <property type="entry name" value="Nucleotide-binding domain"/>
    <property type="match status" value="1"/>
</dbReference>
<dbReference type="RefSeq" id="XP_014679054.1">
    <property type="nucleotide sequence ID" value="XM_014823568.1"/>
</dbReference>